<dbReference type="SUPFAM" id="SSF100910">
    <property type="entry name" value="Chemosensory protein Csp2"/>
    <property type="match status" value="1"/>
</dbReference>
<dbReference type="PANTHER" id="PTHR11257:SF12">
    <property type="entry name" value="EJACULATORY BULB-SPECIFIC PROTEIN 3-RELATED"/>
    <property type="match status" value="1"/>
</dbReference>
<dbReference type="AlphaFoldDB" id="A0AAV8Z8L0"/>
<dbReference type="Proteomes" id="UP001162162">
    <property type="component" value="Unassembled WGS sequence"/>
</dbReference>
<dbReference type="EMBL" id="JAPWTK010000009">
    <property type="protein sequence ID" value="KAJ8960204.1"/>
    <property type="molecule type" value="Genomic_DNA"/>
</dbReference>
<gene>
    <name evidence="2" type="ORF">NQ318_003928</name>
</gene>
<evidence type="ECO:0000313" key="2">
    <source>
        <dbReference type="EMBL" id="KAJ8960204.1"/>
    </source>
</evidence>
<evidence type="ECO:0008006" key="4">
    <source>
        <dbReference type="Google" id="ProtNLM"/>
    </source>
</evidence>
<dbReference type="InterPro" id="IPR036682">
    <property type="entry name" value="OS_D_A10/PebIII_sf"/>
</dbReference>
<evidence type="ECO:0000313" key="3">
    <source>
        <dbReference type="Proteomes" id="UP001162162"/>
    </source>
</evidence>
<dbReference type="InterPro" id="IPR005055">
    <property type="entry name" value="A10/PebIII"/>
</dbReference>
<feature type="signal peptide" evidence="1">
    <location>
        <begin position="1"/>
        <end position="26"/>
    </location>
</feature>
<proteinExistence type="predicted"/>
<keyword evidence="3" id="KW-1185">Reference proteome</keyword>
<dbReference type="Pfam" id="PF03392">
    <property type="entry name" value="OS-D"/>
    <property type="match status" value="1"/>
</dbReference>
<reference evidence="2" key="1">
    <citation type="journal article" date="2023" name="Insect Mol. Biol.">
        <title>Genome sequencing provides insights into the evolution of gene families encoding plant cell wall-degrading enzymes in longhorned beetles.</title>
        <authorList>
            <person name="Shin N.R."/>
            <person name="Okamura Y."/>
            <person name="Kirsch R."/>
            <person name="Pauchet Y."/>
        </authorList>
    </citation>
    <scope>NUCLEOTIDE SEQUENCE</scope>
    <source>
        <strain evidence="2">AMC_N1</strain>
    </source>
</reference>
<keyword evidence="1" id="KW-0732">Signal</keyword>
<dbReference type="PANTHER" id="PTHR11257">
    <property type="entry name" value="CHEMOSENSORY PROTEIN-RELATED"/>
    <property type="match status" value="1"/>
</dbReference>
<sequence length="147" mass="16521">MGFLSHAVLLVIATALFSENLGQISAAPSSREKREEKYTTKYDNFDVAGVLTSRRLVRVYLNCLLNKGPCTPEGKELKKYVPDAIATECSKCSDLQKKQAGIILSHILLNFRDDFNALVELYDPNGKVRKLYDIDQGEDDYQDLEDA</sequence>
<feature type="chain" id="PRO_5043563893" description="Chemosensory protein" evidence="1">
    <location>
        <begin position="27"/>
        <end position="147"/>
    </location>
</feature>
<name>A0AAV8Z8L0_9CUCU</name>
<accession>A0AAV8Z8L0</accession>
<comment type="caution">
    <text evidence="2">The sequence shown here is derived from an EMBL/GenBank/DDBJ whole genome shotgun (WGS) entry which is preliminary data.</text>
</comment>
<protein>
    <recommendedName>
        <fullName evidence="4">Chemosensory protein</fullName>
    </recommendedName>
</protein>
<dbReference type="Gene3D" id="1.10.2080.10">
    <property type="entry name" value="Insect odorant-binding protein A10/Ejaculatory bulb-specific protein 3"/>
    <property type="match status" value="1"/>
</dbReference>
<evidence type="ECO:0000256" key="1">
    <source>
        <dbReference type="SAM" id="SignalP"/>
    </source>
</evidence>
<organism evidence="2 3">
    <name type="scientific">Aromia moschata</name>
    <dbReference type="NCBI Taxonomy" id="1265417"/>
    <lineage>
        <taxon>Eukaryota</taxon>
        <taxon>Metazoa</taxon>
        <taxon>Ecdysozoa</taxon>
        <taxon>Arthropoda</taxon>
        <taxon>Hexapoda</taxon>
        <taxon>Insecta</taxon>
        <taxon>Pterygota</taxon>
        <taxon>Neoptera</taxon>
        <taxon>Endopterygota</taxon>
        <taxon>Coleoptera</taxon>
        <taxon>Polyphaga</taxon>
        <taxon>Cucujiformia</taxon>
        <taxon>Chrysomeloidea</taxon>
        <taxon>Cerambycidae</taxon>
        <taxon>Cerambycinae</taxon>
        <taxon>Callichromatini</taxon>
        <taxon>Aromia</taxon>
    </lineage>
</organism>